<name>A0A2P8I3L0_SACCR</name>
<evidence type="ECO:0000313" key="1">
    <source>
        <dbReference type="EMBL" id="PSL53057.1"/>
    </source>
</evidence>
<comment type="caution">
    <text evidence="1">The sequence shown here is derived from an EMBL/GenBank/DDBJ whole genome shotgun (WGS) entry which is preliminary data.</text>
</comment>
<accession>A0A2P8I3L0</accession>
<dbReference type="AlphaFoldDB" id="A0A2P8I3L0"/>
<reference evidence="1 2" key="1">
    <citation type="submission" date="2018-03" db="EMBL/GenBank/DDBJ databases">
        <title>Genomic Encyclopedia of Type Strains, Phase III (KMG-III): the genomes of soil and plant-associated and newly described type strains.</title>
        <authorList>
            <person name="Whitman W."/>
        </authorList>
    </citation>
    <scope>NUCLEOTIDE SEQUENCE [LARGE SCALE GENOMIC DNA]</scope>
    <source>
        <strain evidence="1 2">CGMCC 4.7097</strain>
    </source>
</reference>
<keyword evidence="2" id="KW-1185">Reference proteome</keyword>
<dbReference type="Pfam" id="PF14014">
    <property type="entry name" value="DUF4230"/>
    <property type="match status" value="1"/>
</dbReference>
<dbReference type="EMBL" id="PYAX01000010">
    <property type="protein sequence ID" value="PSL53057.1"/>
    <property type="molecule type" value="Genomic_DNA"/>
</dbReference>
<protein>
    <submittedName>
        <fullName evidence="1">Uncharacterized protein DUF4230</fullName>
    </submittedName>
</protein>
<dbReference type="InterPro" id="IPR025324">
    <property type="entry name" value="DUF4230"/>
</dbReference>
<organism evidence="1 2">
    <name type="scientific">Saccharothrix carnea</name>
    <dbReference type="NCBI Taxonomy" id="1280637"/>
    <lineage>
        <taxon>Bacteria</taxon>
        <taxon>Bacillati</taxon>
        <taxon>Actinomycetota</taxon>
        <taxon>Actinomycetes</taxon>
        <taxon>Pseudonocardiales</taxon>
        <taxon>Pseudonocardiaceae</taxon>
        <taxon>Saccharothrix</taxon>
    </lineage>
</organism>
<dbReference type="Proteomes" id="UP000241118">
    <property type="component" value="Unassembled WGS sequence"/>
</dbReference>
<sequence length="212" mass="22935">MGYPARMKWRIGVAAVLVVVGVLVAAVLVVPRFLAGTDTIDRSQPALLQSLRDLSQYHASAGEFQVVLDIERDVRYVPSALAGQRTLFVAAGTVNAYVDFGGLAEDALQVAPTSASGEARKVRLALPGAVLDKPNLDQERCYVFAQERGLFDRLASLVETQDQQPFYVAAEQKIADAARESGLVGRADDNTRKMLTGMFGALGYQVEFTNLD</sequence>
<evidence type="ECO:0000313" key="2">
    <source>
        <dbReference type="Proteomes" id="UP000241118"/>
    </source>
</evidence>
<gene>
    <name evidence="1" type="ORF">B0I31_110148</name>
</gene>
<proteinExistence type="predicted"/>